<feature type="domain" description="Peptidase M43 pregnancy-associated plasma-A" evidence="11">
    <location>
        <begin position="198"/>
        <end position="294"/>
    </location>
</feature>
<keyword evidence="3" id="KW-0645">Protease</keyword>
<dbReference type="PANTHER" id="PTHR47466:SF1">
    <property type="entry name" value="METALLOPROTEASE MEP1 (AFU_ORTHOLOGUE AFUA_1G07730)-RELATED"/>
    <property type="match status" value="1"/>
</dbReference>
<dbReference type="GeneID" id="70125368"/>
<evidence type="ECO:0000256" key="8">
    <source>
        <dbReference type="ARBA" id="ARBA00023049"/>
    </source>
</evidence>
<evidence type="ECO:0000313" key="12">
    <source>
        <dbReference type="EMBL" id="KAH6648640.1"/>
    </source>
</evidence>
<keyword evidence="7" id="KW-0862">Zinc</keyword>
<accession>A0A9P8UEY7</accession>
<keyword evidence="8 12" id="KW-0482">Metalloprotease</keyword>
<keyword evidence="13" id="KW-1185">Reference proteome</keyword>
<evidence type="ECO:0000256" key="7">
    <source>
        <dbReference type="ARBA" id="ARBA00022833"/>
    </source>
</evidence>
<organism evidence="12 13">
    <name type="scientific">Truncatella angustata</name>
    <dbReference type="NCBI Taxonomy" id="152316"/>
    <lineage>
        <taxon>Eukaryota</taxon>
        <taxon>Fungi</taxon>
        <taxon>Dikarya</taxon>
        <taxon>Ascomycota</taxon>
        <taxon>Pezizomycotina</taxon>
        <taxon>Sordariomycetes</taxon>
        <taxon>Xylariomycetidae</taxon>
        <taxon>Amphisphaeriales</taxon>
        <taxon>Sporocadaceae</taxon>
        <taxon>Truncatella</taxon>
    </lineage>
</organism>
<dbReference type="Proteomes" id="UP000758603">
    <property type="component" value="Unassembled WGS sequence"/>
</dbReference>
<proteinExistence type="inferred from homology"/>
<evidence type="ECO:0000313" key="13">
    <source>
        <dbReference type="Proteomes" id="UP000758603"/>
    </source>
</evidence>
<keyword evidence="4" id="KW-0479">Metal-binding</keyword>
<keyword evidence="5 10" id="KW-0732">Signal</keyword>
<dbReference type="InterPro" id="IPR008754">
    <property type="entry name" value="Peptidase_M43"/>
</dbReference>
<feature type="signal peptide" evidence="10">
    <location>
        <begin position="1"/>
        <end position="21"/>
    </location>
</feature>
<reference evidence="12" key="1">
    <citation type="journal article" date="2021" name="Nat. Commun.">
        <title>Genetic determinants of endophytism in the Arabidopsis root mycobiome.</title>
        <authorList>
            <person name="Mesny F."/>
            <person name="Miyauchi S."/>
            <person name="Thiergart T."/>
            <person name="Pickel B."/>
            <person name="Atanasova L."/>
            <person name="Karlsson M."/>
            <person name="Huettel B."/>
            <person name="Barry K.W."/>
            <person name="Haridas S."/>
            <person name="Chen C."/>
            <person name="Bauer D."/>
            <person name="Andreopoulos W."/>
            <person name="Pangilinan J."/>
            <person name="LaButti K."/>
            <person name="Riley R."/>
            <person name="Lipzen A."/>
            <person name="Clum A."/>
            <person name="Drula E."/>
            <person name="Henrissat B."/>
            <person name="Kohler A."/>
            <person name="Grigoriev I.V."/>
            <person name="Martin F.M."/>
            <person name="Hacquard S."/>
        </authorList>
    </citation>
    <scope>NUCLEOTIDE SEQUENCE</scope>
    <source>
        <strain evidence="12">MPI-SDFR-AT-0073</strain>
    </source>
</reference>
<dbReference type="GO" id="GO:0006508">
    <property type="term" value="P:proteolysis"/>
    <property type="evidence" value="ECO:0007669"/>
    <property type="project" value="UniProtKB-KW"/>
</dbReference>
<evidence type="ECO:0000256" key="6">
    <source>
        <dbReference type="ARBA" id="ARBA00022801"/>
    </source>
</evidence>
<comment type="function">
    <text evidence="1">Secreted metalloproteinase that allows assimilation of proteinaceous substrates.</text>
</comment>
<dbReference type="SUPFAM" id="SSF55486">
    <property type="entry name" value="Metalloproteases ('zincins'), catalytic domain"/>
    <property type="match status" value="1"/>
</dbReference>
<gene>
    <name evidence="12" type="ORF">BKA67DRAFT_369403</name>
</gene>
<evidence type="ECO:0000256" key="3">
    <source>
        <dbReference type="ARBA" id="ARBA00022670"/>
    </source>
</evidence>
<dbReference type="EMBL" id="JAGPXC010000007">
    <property type="protein sequence ID" value="KAH6648640.1"/>
    <property type="molecule type" value="Genomic_DNA"/>
</dbReference>
<comment type="caution">
    <text evidence="12">The sequence shown here is derived from an EMBL/GenBank/DDBJ whole genome shotgun (WGS) entry which is preliminary data.</text>
</comment>
<dbReference type="GO" id="GO:0008237">
    <property type="term" value="F:metallopeptidase activity"/>
    <property type="evidence" value="ECO:0007669"/>
    <property type="project" value="UniProtKB-KW"/>
</dbReference>
<comment type="similarity">
    <text evidence="2">Belongs to the peptidase M43B family.</text>
</comment>
<evidence type="ECO:0000259" key="11">
    <source>
        <dbReference type="Pfam" id="PF05572"/>
    </source>
</evidence>
<sequence>MRLSNLSVLSLALLPLSQASALHRPRTGRQIGCNAEPSTEELAAIQALADADSNGTFVSDSLSTRATISVKVYFHALVNTSVSGTYPSDALFQSQLKVMNTAYAASGVQFVLAGSDRIKDNTLATGDGIFPNWNAGASIQNYLKQYRSAKYADLNLFFYSNPPADTLGQCTFPLATVPASTSLDFAKDGCHLFTGTMPGQEMTNYNLGMSAVHETGHWLSLLHPFTGYSCATSNQGDMIADTPQESTESYGCDTGKDSCPTITGVDPIHNYMDYSDDSCYTSFTAGQATRMANAWTSYRSGK</sequence>
<keyword evidence="6" id="KW-0378">Hydrolase</keyword>
<dbReference type="RefSeq" id="XP_045955147.1">
    <property type="nucleotide sequence ID" value="XM_046096476.1"/>
</dbReference>
<dbReference type="InterPro" id="IPR024079">
    <property type="entry name" value="MetalloPept_cat_dom_sf"/>
</dbReference>
<evidence type="ECO:0000256" key="1">
    <source>
        <dbReference type="ARBA" id="ARBA00003174"/>
    </source>
</evidence>
<evidence type="ECO:0000256" key="2">
    <source>
        <dbReference type="ARBA" id="ARBA00008721"/>
    </source>
</evidence>
<dbReference type="Gene3D" id="3.40.390.10">
    <property type="entry name" value="Collagenase (Catalytic Domain)"/>
    <property type="match status" value="1"/>
</dbReference>
<evidence type="ECO:0000256" key="5">
    <source>
        <dbReference type="ARBA" id="ARBA00022729"/>
    </source>
</evidence>
<evidence type="ECO:0000256" key="10">
    <source>
        <dbReference type="SAM" id="SignalP"/>
    </source>
</evidence>
<dbReference type="OrthoDB" id="536211at2759"/>
<dbReference type="GO" id="GO:0046872">
    <property type="term" value="F:metal ion binding"/>
    <property type="evidence" value="ECO:0007669"/>
    <property type="project" value="UniProtKB-KW"/>
</dbReference>
<feature type="chain" id="PRO_5040246311" evidence="10">
    <location>
        <begin position="22"/>
        <end position="302"/>
    </location>
</feature>
<evidence type="ECO:0000256" key="9">
    <source>
        <dbReference type="ARBA" id="ARBA00023157"/>
    </source>
</evidence>
<dbReference type="PANTHER" id="PTHR47466">
    <property type="match status" value="1"/>
</dbReference>
<protein>
    <submittedName>
        <fullName evidence="12">Extracellular metalloprotease</fullName>
    </submittedName>
</protein>
<evidence type="ECO:0000256" key="4">
    <source>
        <dbReference type="ARBA" id="ARBA00022723"/>
    </source>
</evidence>
<dbReference type="Pfam" id="PF05572">
    <property type="entry name" value="Peptidase_M43"/>
    <property type="match status" value="1"/>
</dbReference>
<name>A0A9P8UEY7_9PEZI</name>
<dbReference type="AlphaFoldDB" id="A0A9P8UEY7"/>
<dbReference type="CDD" id="cd04275">
    <property type="entry name" value="ZnMc_pappalysin_like"/>
    <property type="match status" value="1"/>
</dbReference>
<keyword evidence="9" id="KW-1015">Disulfide bond</keyword>